<dbReference type="Pfam" id="PF00581">
    <property type="entry name" value="Rhodanese"/>
    <property type="match status" value="2"/>
</dbReference>
<dbReference type="CDD" id="cd01448">
    <property type="entry name" value="TST_Repeat_1"/>
    <property type="match status" value="1"/>
</dbReference>
<dbReference type="InterPro" id="IPR001763">
    <property type="entry name" value="Rhodanese-like_dom"/>
</dbReference>
<dbReference type="SUPFAM" id="SSF52821">
    <property type="entry name" value="Rhodanese/Cell cycle control phosphatase"/>
    <property type="match status" value="2"/>
</dbReference>
<dbReference type="Gene3D" id="3.40.250.10">
    <property type="entry name" value="Rhodanese-like domain"/>
    <property type="match status" value="2"/>
</dbReference>
<dbReference type="PANTHER" id="PTHR43855">
    <property type="entry name" value="THIOSULFATE SULFURTRANSFERASE"/>
    <property type="match status" value="1"/>
</dbReference>
<feature type="domain" description="Rhodanese" evidence="2">
    <location>
        <begin position="187"/>
        <end position="302"/>
    </location>
</feature>
<evidence type="ECO:0000256" key="1">
    <source>
        <dbReference type="ARBA" id="ARBA00022737"/>
    </source>
</evidence>
<sequence length="310" mass="34039">MMHVRVKVIFAVISMVMSLIISATTAYANPPLVDAVWVKTNIGAPNKVFIDLRSKAAYLQAHVPGAIQSSYNGDKWRKKKGQVKGMLPSKEHLEKLIGRLGIDNNTHVILMHGGFSAAETAVATRIYWTFKVLGHNKVSILNGGMGVYLKDKSNPTERGDIKPQVKTFTATINSAILATSQEVKTSLENGATLLDSRPTDQYMGVNKSGSITRTGTLPGAISVPGRWVTVNDKGTFRDISALKKLYRYASVSDNKNRIVFCNTGHWASLGWFVDSELLGNKSSKMYDGSIAEWSRLSPTDYPMETKLSLQ</sequence>
<organism evidence="3">
    <name type="scientific">hydrothermal vent metagenome</name>
    <dbReference type="NCBI Taxonomy" id="652676"/>
    <lineage>
        <taxon>unclassified sequences</taxon>
        <taxon>metagenomes</taxon>
        <taxon>ecological metagenomes</taxon>
    </lineage>
</organism>
<dbReference type="PROSITE" id="PS50206">
    <property type="entry name" value="RHODANESE_3"/>
    <property type="match status" value="2"/>
</dbReference>
<dbReference type="PANTHER" id="PTHR43855:SF1">
    <property type="entry name" value="THIOSULFATE SULFURTRANSFERASE"/>
    <property type="match status" value="1"/>
</dbReference>
<accession>A0A3B0RUC7</accession>
<dbReference type="EMBL" id="UOEC01000037">
    <property type="protein sequence ID" value="VAV88113.1"/>
    <property type="molecule type" value="Genomic_DNA"/>
</dbReference>
<gene>
    <name evidence="3" type="ORF">MNBD_ALPHA08-1895</name>
</gene>
<dbReference type="InterPro" id="IPR051126">
    <property type="entry name" value="Thiosulfate_sulfurtransferase"/>
</dbReference>
<dbReference type="GO" id="GO:0016740">
    <property type="term" value="F:transferase activity"/>
    <property type="evidence" value="ECO:0007669"/>
    <property type="project" value="UniProtKB-KW"/>
</dbReference>
<keyword evidence="1" id="KW-0677">Repeat</keyword>
<evidence type="ECO:0000259" key="2">
    <source>
        <dbReference type="PROSITE" id="PS50206"/>
    </source>
</evidence>
<feature type="domain" description="Rhodanese" evidence="2">
    <location>
        <begin position="43"/>
        <end position="157"/>
    </location>
</feature>
<protein>
    <submittedName>
        <fullName evidence="3">FIG00432062: Rhodanese-related sulfurtransferase</fullName>
    </submittedName>
</protein>
<dbReference type="InterPro" id="IPR036873">
    <property type="entry name" value="Rhodanese-like_dom_sf"/>
</dbReference>
<keyword evidence="3" id="KW-0808">Transferase</keyword>
<dbReference type="AlphaFoldDB" id="A0A3B0RUC7"/>
<reference evidence="3" key="1">
    <citation type="submission" date="2018-06" db="EMBL/GenBank/DDBJ databases">
        <authorList>
            <person name="Zhirakovskaya E."/>
        </authorList>
    </citation>
    <scope>NUCLEOTIDE SEQUENCE</scope>
</reference>
<name>A0A3B0RUC7_9ZZZZ</name>
<dbReference type="SMART" id="SM00450">
    <property type="entry name" value="RHOD"/>
    <property type="match status" value="2"/>
</dbReference>
<evidence type="ECO:0000313" key="3">
    <source>
        <dbReference type="EMBL" id="VAV88113.1"/>
    </source>
</evidence>
<proteinExistence type="predicted"/>